<dbReference type="EMBL" id="CP133838">
    <property type="protein sequence ID" value="WMY76066.1"/>
    <property type="molecule type" value="Genomic_DNA"/>
</dbReference>
<accession>A0ABY9SEZ3</accession>
<evidence type="ECO:0000256" key="1">
    <source>
        <dbReference type="SAM" id="SignalP"/>
    </source>
</evidence>
<feature type="chain" id="PRO_5046488035" evidence="1">
    <location>
        <begin position="22"/>
        <end position="236"/>
    </location>
</feature>
<keyword evidence="1" id="KW-0732">Signal</keyword>
<proteinExistence type="predicted"/>
<dbReference type="Pfam" id="PF11340">
    <property type="entry name" value="DUF3142"/>
    <property type="match status" value="1"/>
</dbReference>
<dbReference type="Proteomes" id="UP001246690">
    <property type="component" value="Chromosome"/>
</dbReference>
<feature type="signal peptide" evidence="1">
    <location>
        <begin position="1"/>
        <end position="21"/>
    </location>
</feature>
<evidence type="ECO:0000313" key="2">
    <source>
        <dbReference type="EMBL" id="WMY76066.1"/>
    </source>
</evidence>
<evidence type="ECO:0000313" key="3">
    <source>
        <dbReference type="Proteomes" id="UP001246690"/>
    </source>
</evidence>
<protein>
    <submittedName>
        <fullName evidence="2">DUF3142 domain-containing protein</fullName>
    </submittedName>
</protein>
<reference evidence="2 3" key="1">
    <citation type="submission" date="2023-09" db="EMBL/GenBank/DDBJ databases">
        <title>Buttiauxella selenatireducens sp. nov., isolated from the rhizosphere of Cardamine hupingshanesis.</title>
        <authorList>
            <person name="Zhang S."/>
            <person name="Xu Z."/>
            <person name="Wang H."/>
            <person name="Guo Y."/>
        </authorList>
    </citation>
    <scope>NUCLEOTIDE SEQUENCE [LARGE SCALE GENOMIC DNA]</scope>
    <source>
        <strain evidence="2 3">R73</strain>
    </source>
</reference>
<sequence length="236" mass="26732">MGTRTALLLVATLLISIPAGAVVQAEEYQEFWLWSGVKPTPAMRNAQVVYLHQGEIVSRHGQAVFERMGLPVSRLTFPQIWLTVRITTLDVPETLWPRIMQLLQLWAKKGNIVIGLQIDFDASTYRLDEYGQFLGHLRTLLPAEYALGVTGLLDWAKTGSIATLNTLPIDELIVQSYQGRKTVPNYSAYLPSLSRLAIPWKIGVVQNGEWDNQQESRLWTSPWFRGAVVFMLNPRR</sequence>
<dbReference type="InterPro" id="IPR021488">
    <property type="entry name" value="DUF3142"/>
</dbReference>
<keyword evidence="3" id="KW-1185">Reference proteome</keyword>
<name>A0ABY9SEZ3_9ENTR</name>
<organism evidence="2 3">
    <name type="scientific">Buttiauxella selenatireducens</name>
    <dbReference type="NCBI Taxonomy" id="3073902"/>
    <lineage>
        <taxon>Bacteria</taxon>
        <taxon>Pseudomonadati</taxon>
        <taxon>Pseudomonadota</taxon>
        <taxon>Gammaproteobacteria</taxon>
        <taxon>Enterobacterales</taxon>
        <taxon>Enterobacteriaceae</taxon>
        <taxon>Buttiauxella</taxon>
    </lineage>
</organism>
<gene>
    <name evidence="2" type="ORF">RHD99_09070</name>
</gene>
<dbReference type="RefSeq" id="WP_309878496.1">
    <property type="nucleotide sequence ID" value="NZ_CP133838.1"/>
</dbReference>